<gene>
    <name evidence="1" type="ORF">MRATA1EN22A_LOCUS24637</name>
</gene>
<evidence type="ECO:0000313" key="1">
    <source>
        <dbReference type="EMBL" id="CAN0531038.1"/>
    </source>
</evidence>
<reference evidence="1" key="2">
    <citation type="submission" date="2025-03" db="EMBL/GenBank/DDBJ databases">
        <authorList>
            <consortium name="ELIXIR-Norway"/>
            <consortium name="Elixir Norway"/>
        </authorList>
    </citation>
    <scope>NUCLEOTIDE SEQUENCE</scope>
</reference>
<dbReference type="Proteomes" id="UP001162501">
    <property type="component" value="Chromosome 5"/>
</dbReference>
<organism evidence="1 2">
    <name type="scientific">Rangifer tarandus platyrhynchus</name>
    <name type="common">Svalbard reindeer</name>
    <dbReference type="NCBI Taxonomy" id="3082113"/>
    <lineage>
        <taxon>Eukaryota</taxon>
        <taxon>Metazoa</taxon>
        <taxon>Chordata</taxon>
        <taxon>Craniata</taxon>
        <taxon>Vertebrata</taxon>
        <taxon>Euteleostomi</taxon>
        <taxon>Mammalia</taxon>
        <taxon>Eutheria</taxon>
        <taxon>Laurasiatheria</taxon>
        <taxon>Artiodactyla</taxon>
        <taxon>Ruminantia</taxon>
        <taxon>Pecora</taxon>
        <taxon>Cervidae</taxon>
        <taxon>Odocoileinae</taxon>
        <taxon>Rangifer</taxon>
    </lineage>
</organism>
<proteinExistence type="predicted"/>
<protein>
    <submittedName>
        <fullName evidence="1">Uncharacterized protein</fullName>
    </submittedName>
</protein>
<dbReference type="EMBL" id="OX596089">
    <property type="protein sequence ID" value="CAN0531038.1"/>
    <property type="molecule type" value="Genomic_DNA"/>
</dbReference>
<accession>A0AC60A1Q4</accession>
<feature type="non-terminal residue" evidence="1">
    <location>
        <position position="67"/>
    </location>
</feature>
<reference evidence="1" key="1">
    <citation type="submission" date="2023-05" db="EMBL/GenBank/DDBJ databases">
        <authorList>
            <consortium name="ELIXIR-Norway"/>
        </authorList>
    </citation>
    <scope>NUCLEOTIDE SEQUENCE</scope>
</reference>
<name>A0AC60A1Q4_RANTA</name>
<sequence length="67" mass="7141">MLQALAGIAAARCRWDLLTNQQGALEQPVPLEWSSDGQKWPGACALLGSVMSLRRGGGAVSIWRFGS</sequence>
<evidence type="ECO:0000313" key="2">
    <source>
        <dbReference type="Proteomes" id="UP001162501"/>
    </source>
</evidence>